<dbReference type="Gene3D" id="1.25.40.10">
    <property type="entry name" value="Tetratricopeptide repeat domain"/>
    <property type="match status" value="2"/>
</dbReference>
<organism evidence="3 4">
    <name type="scientific">Symbiodinium natans</name>
    <dbReference type="NCBI Taxonomy" id="878477"/>
    <lineage>
        <taxon>Eukaryota</taxon>
        <taxon>Sar</taxon>
        <taxon>Alveolata</taxon>
        <taxon>Dinophyceae</taxon>
        <taxon>Suessiales</taxon>
        <taxon>Symbiodiniaceae</taxon>
        <taxon>Symbiodinium</taxon>
    </lineage>
</organism>
<gene>
    <name evidence="3" type="primary">PGR3</name>
    <name evidence="3" type="ORF">SNAT2548_LOCUS5338</name>
</gene>
<accession>A0A812IZS2</accession>
<dbReference type="CDD" id="cd00201">
    <property type="entry name" value="WW"/>
    <property type="match status" value="1"/>
</dbReference>
<evidence type="ECO:0000313" key="3">
    <source>
        <dbReference type="EMBL" id="CAE7194681.1"/>
    </source>
</evidence>
<evidence type="ECO:0000313" key="4">
    <source>
        <dbReference type="Proteomes" id="UP000604046"/>
    </source>
</evidence>
<dbReference type="PROSITE" id="PS51375">
    <property type="entry name" value="PPR"/>
    <property type="match status" value="1"/>
</dbReference>
<dbReference type="InterPro" id="IPR011990">
    <property type="entry name" value="TPR-like_helical_dom_sf"/>
</dbReference>
<keyword evidence="1" id="KW-0677">Repeat</keyword>
<dbReference type="InterPro" id="IPR002885">
    <property type="entry name" value="PPR_rpt"/>
</dbReference>
<dbReference type="OrthoDB" id="185373at2759"/>
<evidence type="ECO:0000256" key="2">
    <source>
        <dbReference type="PROSITE-ProRule" id="PRU00708"/>
    </source>
</evidence>
<dbReference type="AlphaFoldDB" id="A0A812IZS2"/>
<sequence>MNEAFDLYVDMRQRGQLSARTYSPLIRLAGRAHRVLAHALLGEMRAAAVEPNGHNYLALFDTYKTARDVDGVKRAWQDMRAAGTRPLYPAVSTVMSTLAKTGDISGTEALLQEARDLGLSPTTVCYNSILDACQNAGDADAAFRILSEMRAAGMVPDVISYSSALGALAAAHRPAADRARLVQEMKKDGVSQNSLFLERYVCYALGMQLDQSKILGAEALREQVQGLPAEARQEAVDAIQEGKATQVELTKLVKALEGILESLGESPREAAVSDQQNSGDWVKVLAKDEAGSQIEYFWDRISGKTQWEHPGCQLALTIPSA</sequence>
<keyword evidence="4" id="KW-1185">Reference proteome</keyword>
<feature type="repeat" description="PPR" evidence="2">
    <location>
        <begin position="122"/>
        <end position="156"/>
    </location>
</feature>
<dbReference type="InterPro" id="IPR001202">
    <property type="entry name" value="WW_dom"/>
</dbReference>
<dbReference type="Proteomes" id="UP000604046">
    <property type="component" value="Unassembled WGS sequence"/>
</dbReference>
<dbReference type="PANTHER" id="PTHR47447:SF17">
    <property type="entry name" value="OS12G0638900 PROTEIN"/>
    <property type="match status" value="1"/>
</dbReference>
<dbReference type="PANTHER" id="PTHR47447">
    <property type="entry name" value="OS03G0856100 PROTEIN"/>
    <property type="match status" value="1"/>
</dbReference>
<name>A0A812IZS2_9DINO</name>
<dbReference type="EMBL" id="CAJNDS010000341">
    <property type="protein sequence ID" value="CAE7194681.1"/>
    <property type="molecule type" value="Genomic_DNA"/>
</dbReference>
<comment type="caution">
    <text evidence="3">The sequence shown here is derived from an EMBL/GenBank/DDBJ whole genome shotgun (WGS) entry which is preliminary data.</text>
</comment>
<protein>
    <submittedName>
        <fullName evidence="3">PGR3 protein</fullName>
    </submittedName>
</protein>
<proteinExistence type="predicted"/>
<dbReference type="Pfam" id="PF13041">
    <property type="entry name" value="PPR_2"/>
    <property type="match status" value="1"/>
</dbReference>
<dbReference type="NCBIfam" id="TIGR00756">
    <property type="entry name" value="PPR"/>
    <property type="match status" value="1"/>
</dbReference>
<evidence type="ECO:0000256" key="1">
    <source>
        <dbReference type="ARBA" id="ARBA00022737"/>
    </source>
</evidence>
<reference evidence="3" key="1">
    <citation type="submission" date="2021-02" db="EMBL/GenBank/DDBJ databases">
        <authorList>
            <person name="Dougan E. K."/>
            <person name="Rhodes N."/>
            <person name="Thang M."/>
            <person name="Chan C."/>
        </authorList>
    </citation>
    <scope>NUCLEOTIDE SEQUENCE</scope>
</reference>